<feature type="transmembrane region" description="Helical" evidence="4">
    <location>
        <begin position="453"/>
        <end position="475"/>
    </location>
</feature>
<feature type="signal peptide" evidence="5">
    <location>
        <begin position="1"/>
        <end position="23"/>
    </location>
</feature>
<evidence type="ECO:0000313" key="6">
    <source>
        <dbReference type="EMBL" id="KHN96583.1"/>
    </source>
</evidence>
<feature type="chain" id="PRO_5002078450" evidence="5">
    <location>
        <begin position="24"/>
        <end position="564"/>
    </location>
</feature>
<comment type="caution">
    <text evidence="6">The sequence shown here is derived from an EMBL/GenBank/DDBJ whole genome shotgun (WGS) entry which is preliminary data.</text>
</comment>
<keyword evidence="5" id="KW-0732">Signal</keyword>
<keyword evidence="4" id="KW-0472">Membrane</keyword>
<evidence type="ECO:0000313" key="7">
    <source>
        <dbReference type="Proteomes" id="UP000030816"/>
    </source>
</evidence>
<dbReference type="SUPFAM" id="SSF117281">
    <property type="entry name" value="Kelch motif"/>
    <property type="match status" value="1"/>
</dbReference>
<feature type="region of interest" description="Disordered" evidence="3">
    <location>
        <begin position="483"/>
        <end position="564"/>
    </location>
</feature>
<dbReference type="GeneID" id="63739981"/>
<evidence type="ECO:0000256" key="1">
    <source>
        <dbReference type="ARBA" id="ARBA00022737"/>
    </source>
</evidence>
<feature type="compositionally biased region" description="Low complexity" evidence="3">
    <location>
        <begin position="428"/>
        <end position="437"/>
    </location>
</feature>
<dbReference type="STRING" id="1081103.A0A0B2WRD8"/>
<evidence type="ECO:0000256" key="2">
    <source>
        <dbReference type="ARBA" id="ARBA00023004"/>
    </source>
</evidence>
<dbReference type="PANTHER" id="PTHR47435">
    <property type="entry name" value="KELCH REPEAT PROTEIN (AFU_ORTHOLOGUE AFUA_5G12780)"/>
    <property type="match status" value="1"/>
</dbReference>
<feature type="compositionally biased region" description="Polar residues" evidence="3">
    <location>
        <begin position="509"/>
        <end position="519"/>
    </location>
</feature>
<dbReference type="GO" id="GO:0019760">
    <property type="term" value="P:glucosinolate metabolic process"/>
    <property type="evidence" value="ECO:0007669"/>
    <property type="project" value="UniProtKB-ARBA"/>
</dbReference>
<evidence type="ECO:0000256" key="4">
    <source>
        <dbReference type="SAM" id="Phobius"/>
    </source>
</evidence>
<sequence length="564" mass="61843">MARGRKLPLLALLFLSAISWVTALSQVDNFCRRFGHQTVVIDDKLYIDGGWVNYNDFRAHKNYSKNTDSQPGSIPTVSGGALWGDNVNKKFYLYGGEWNTGYPSDPYRLLSYDILYDRWEKVDTGEINAQIASYGAGVGVSQTGMGYYYGGWISNASMSGWSQPRTMSSNFYQYEYDTKSFTAKNSPEDNEARAEGAMVWIPAGDAQGLLVYMGGVVSNSSNGTVDPQPLDKIFVFDATSNMWSTQMATGEIPQNRRQFCMDVAWAPDKSSFNIYLWGGLSVPPPVVNVTSFNDVYILTLPSFVWIKADPKNPGNGTRPDGHYSVSCNMVKSMSQMLIIGGIYTNPNACDLADTAWAQHNFWTGTRYNEGDYKDYWGLFEPNRTSNVVPSDVYKAVGGNRYGSATQTSPKGGYDPTNTALRDLMGRRAATSTRAPTRTPTPPPVPGPGLSGGAIAGIVIGSVAGVALLLFVWFLIGRRVVRRREERRQSVATQDARLHSVRSTAAPPSMATSIEPSSYVASRWSRPESPQEPSELPSQQDGRPRDVLGSVSELPPTRGGDGIKP</sequence>
<proteinExistence type="predicted"/>
<dbReference type="OrthoDB" id="10251809at2759"/>
<feature type="region of interest" description="Disordered" evidence="3">
    <location>
        <begin position="428"/>
        <end position="447"/>
    </location>
</feature>
<reference evidence="6 7" key="1">
    <citation type="journal article" date="2014" name="Proc. Natl. Acad. Sci. U.S.A.">
        <title>Trajectory and genomic determinants of fungal-pathogen speciation and host adaptation.</title>
        <authorList>
            <person name="Hu X."/>
            <person name="Xiao G."/>
            <person name="Zheng P."/>
            <person name="Shang Y."/>
            <person name="Su Y."/>
            <person name="Zhang X."/>
            <person name="Liu X."/>
            <person name="Zhan S."/>
            <person name="St Leger R.J."/>
            <person name="Wang C."/>
        </authorList>
    </citation>
    <scope>NUCLEOTIDE SEQUENCE [LARGE SCALE GENOMIC DNA]</scope>
    <source>
        <strain evidence="6 7">ARSEF 1941</strain>
    </source>
</reference>
<evidence type="ECO:0000256" key="3">
    <source>
        <dbReference type="SAM" id="MobiDB-lite"/>
    </source>
</evidence>
<feature type="compositionally biased region" description="Low complexity" evidence="3">
    <location>
        <begin position="526"/>
        <end position="539"/>
    </location>
</feature>
<dbReference type="Proteomes" id="UP000030816">
    <property type="component" value="Unassembled WGS sequence"/>
</dbReference>
<dbReference type="EMBL" id="AZHE01000014">
    <property type="protein sequence ID" value="KHN96583.1"/>
    <property type="molecule type" value="Genomic_DNA"/>
</dbReference>
<accession>A0A0B2WRD8</accession>
<dbReference type="RefSeq" id="XP_040677649.1">
    <property type="nucleotide sequence ID" value="XM_040824324.1"/>
</dbReference>
<dbReference type="AlphaFoldDB" id="A0A0B2WRD8"/>
<keyword evidence="4" id="KW-0812">Transmembrane</keyword>
<evidence type="ECO:0000256" key="5">
    <source>
        <dbReference type="SAM" id="SignalP"/>
    </source>
</evidence>
<dbReference type="InterPro" id="IPR015915">
    <property type="entry name" value="Kelch-typ_b-propeller"/>
</dbReference>
<organism evidence="6 7">
    <name type="scientific">Metarhizium album (strain ARSEF 1941)</name>
    <dbReference type="NCBI Taxonomy" id="1081103"/>
    <lineage>
        <taxon>Eukaryota</taxon>
        <taxon>Fungi</taxon>
        <taxon>Dikarya</taxon>
        <taxon>Ascomycota</taxon>
        <taxon>Pezizomycotina</taxon>
        <taxon>Sordariomycetes</taxon>
        <taxon>Hypocreomycetidae</taxon>
        <taxon>Hypocreales</taxon>
        <taxon>Clavicipitaceae</taxon>
        <taxon>Metarhizium</taxon>
    </lineage>
</organism>
<keyword evidence="1" id="KW-0677">Repeat</keyword>
<keyword evidence="2" id="KW-0408">Iron</keyword>
<dbReference type="PANTHER" id="PTHR47435:SF4">
    <property type="entry name" value="KELCH REPEAT PROTEIN (AFU_ORTHOLOGUE AFUA_5G12780)"/>
    <property type="match status" value="1"/>
</dbReference>
<protein>
    <submittedName>
        <fullName evidence="6">Kelch repeat protein</fullName>
    </submittedName>
</protein>
<dbReference type="HOGENOM" id="CLU_012508_2_1_1"/>
<name>A0A0B2WRD8_METAS</name>
<keyword evidence="7" id="KW-1185">Reference proteome</keyword>
<keyword evidence="4" id="KW-1133">Transmembrane helix</keyword>
<gene>
    <name evidence="6" type="ORF">MAM_05526</name>
</gene>
<dbReference type="Gene3D" id="2.120.10.80">
    <property type="entry name" value="Kelch-type beta propeller"/>
    <property type="match status" value="1"/>
</dbReference>